<dbReference type="RefSeq" id="WP_193934862.1">
    <property type="nucleotide sequence ID" value="NZ_CAWPMZ010000147.1"/>
</dbReference>
<dbReference type="EMBL" id="JADEWN010000097">
    <property type="protein sequence ID" value="MBE9193477.1"/>
    <property type="molecule type" value="Genomic_DNA"/>
</dbReference>
<reference evidence="1 2" key="1">
    <citation type="submission" date="2020-10" db="EMBL/GenBank/DDBJ databases">
        <authorList>
            <person name="Castelo-Branco R."/>
            <person name="Eusebio N."/>
            <person name="Adriana R."/>
            <person name="Vieira A."/>
            <person name="Brugerolle De Fraissinette N."/>
            <person name="Rezende De Castro R."/>
            <person name="Schneider M.P."/>
            <person name="Vasconcelos V."/>
            <person name="Leao P.N."/>
        </authorList>
    </citation>
    <scope>NUCLEOTIDE SEQUENCE [LARGE SCALE GENOMIC DNA]</scope>
    <source>
        <strain evidence="1 2">LEGE 06123</strain>
    </source>
</reference>
<name>A0ABR9UYU7_9CHRO</name>
<proteinExistence type="predicted"/>
<accession>A0ABR9UYU7</accession>
<evidence type="ECO:0000313" key="2">
    <source>
        <dbReference type="Proteomes" id="UP000651156"/>
    </source>
</evidence>
<evidence type="ECO:0000313" key="1">
    <source>
        <dbReference type="EMBL" id="MBE9193477.1"/>
    </source>
</evidence>
<protein>
    <submittedName>
        <fullName evidence="1">Uncharacterized protein</fullName>
    </submittedName>
</protein>
<dbReference type="Proteomes" id="UP000651156">
    <property type="component" value="Unassembled WGS sequence"/>
</dbReference>
<keyword evidence="2" id="KW-1185">Reference proteome</keyword>
<organism evidence="1 2">
    <name type="scientific">Gloeocapsopsis crepidinum LEGE 06123</name>
    <dbReference type="NCBI Taxonomy" id="588587"/>
    <lineage>
        <taxon>Bacteria</taxon>
        <taxon>Bacillati</taxon>
        <taxon>Cyanobacteriota</taxon>
        <taxon>Cyanophyceae</taxon>
        <taxon>Oscillatoriophycideae</taxon>
        <taxon>Chroococcales</taxon>
        <taxon>Chroococcaceae</taxon>
        <taxon>Gloeocapsopsis</taxon>
    </lineage>
</organism>
<gene>
    <name evidence="1" type="ORF">IQ230_24690</name>
</gene>
<sequence>MGWKLYLERNGFDWIGSFDLMHFYFEGSGCKDMRHLSTLAFQQLYNCNNRSDQLAEDGVFGQATQRALMQTLVSGFGIAEAIHLSRQSPFLALAALRSHHCDLEMKGGCPYAANRTEETWDEYCL</sequence>
<comment type="caution">
    <text evidence="1">The sequence shown here is derived from an EMBL/GenBank/DDBJ whole genome shotgun (WGS) entry which is preliminary data.</text>
</comment>